<sequence length="832" mass="95021">MLPEKDVGFERVLGMAWIQEKDEFVFSLQFCEKVRILLDGDAIPTKREMLRLVMSLYDPLGLVASFVIHGKILIQEVWRTETDWDSNIPEEIATRWMEWLTVLKSMTGLRIPRCYFSGYEPSSYNNLELHVFVDASAQAYAAVAYFRIVDRGQIRVALVSSKTKVAPLRGLSIPRLELMAALLGARLRRTIEDNHRLKVSKTCFWSDSSTVCSWIKSDTRRYRQFVAFRVDEILSLSNTDEWKWISTKINVADEATKWGKGPSCNVDSRWFRGPDFLYEREEGWPMKPEEDERVDESDGELRAAVVCSHLVVQPVVDAARFSKFERLRNSTAYIYHFINNLRTSRMESAGTIGVTSKELQMAENFLWRMAQSEAFPEEVAILKREQDEQNSSRKQLPTSSGLVKLSPFVDDCGVLRVESRASDAQVLAYDTKFPIILPRKHRITELLLDFYHRKYGHANDETVVNEVRQKFHVSCLRVEVRQIRKRCMWCRVYKATPVAPKMGPLPAMRLEPFVRPFTYVGVDLFGPYSVKVGRSTVKRWVCLFTCLTIRAVHLEVVANLTTDACKKAIRRFIARRGSPQEIYSDNGTNFWKFNPPAAPHMGGCWERMVRAVKAALGSIPVVRKLDDESFVTVLTEAESMVNSRPLTFIPLETTDQESLTPNHFLLLSSNGVREPEKFPTDEGKALRSSWNLVQHTLDNFWRRWVVEYLPTIIRRTKWFHDVRPINIGDLVLVVDENIRNRWLRGRVIGTVPGKDGVARRAEVKTSAGILKRPCTKLAVLDVEGSGDAQPEAEATRGGGCSLHSPLLLTQAPQCNQRAIREAPSVNNDDGQN</sequence>
<dbReference type="Pfam" id="PF18701">
    <property type="entry name" value="DUF5641"/>
    <property type="match status" value="1"/>
</dbReference>
<evidence type="ECO:0000259" key="1">
    <source>
        <dbReference type="Pfam" id="PF18701"/>
    </source>
</evidence>
<proteinExistence type="predicted"/>
<evidence type="ECO:0000313" key="2">
    <source>
        <dbReference type="EnsemblMetazoa" id="AALFPA23_024275.P36209"/>
    </source>
</evidence>
<dbReference type="Proteomes" id="UP000069940">
    <property type="component" value="Unassembled WGS sequence"/>
</dbReference>
<keyword evidence="3" id="KW-1185">Reference proteome</keyword>
<protein>
    <recommendedName>
        <fullName evidence="1">DUF5641 domain-containing protein</fullName>
    </recommendedName>
</protein>
<name>A0ABM2A477_AEDAL</name>
<dbReference type="RefSeq" id="XP_062711503.1">
    <property type="nucleotide sequence ID" value="XM_062855519.1"/>
</dbReference>
<dbReference type="InterPro" id="IPR040676">
    <property type="entry name" value="DUF5641"/>
</dbReference>
<evidence type="ECO:0000313" key="3">
    <source>
        <dbReference type="Proteomes" id="UP000069940"/>
    </source>
</evidence>
<dbReference type="InterPro" id="IPR008042">
    <property type="entry name" value="Retrotrans_Pao"/>
</dbReference>
<reference evidence="3" key="1">
    <citation type="journal article" date="2015" name="Proc. Natl. Acad. Sci. U.S.A.">
        <title>Genome sequence of the Asian Tiger mosquito, Aedes albopictus, reveals insights into its biology, genetics, and evolution.</title>
        <authorList>
            <person name="Chen X.G."/>
            <person name="Jiang X."/>
            <person name="Gu J."/>
            <person name="Xu M."/>
            <person name="Wu Y."/>
            <person name="Deng Y."/>
            <person name="Zhang C."/>
            <person name="Bonizzoni M."/>
            <person name="Dermauw W."/>
            <person name="Vontas J."/>
            <person name="Armbruster P."/>
            <person name="Huang X."/>
            <person name="Yang Y."/>
            <person name="Zhang H."/>
            <person name="He W."/>
            <person name="Peng H."/>
            <person name="Liu Y."/>
            <person name="Wu K."/>
            <person name="Chen J."/>
            <person name="Lirakis M."/>
            <person name="Topalis P."/>
            <person name="Van Leeuwen T."/>
            <person name="Hall A.B."/>
            <person name="Jiang X."/>
            <person name="Thorpe C."/>
            <person name="Mueller R.L."/>
            <person name="Sun C."/>
            <person name="Waterhouse R.M."/>
            <person name="Yan G."/>
            <person name="Tu Z.J."/>
            <person name="Fang X."/>
            <person name="James A.A."/>
        </authorList>
    </citation>
    <scope>NUCLEOTIDE SEQUENCE [LARGE SCALE GENOMIC DNA]</scope>
    <source>
        <strain evidence="3">Foshan</strain>
    </source>
</reference>
<accession>A0ABM2A477</accession>
<reference evidence="2" key="2">
    <citation type="submission" date="2025-05" db="UniProtKB">
        <authorList>
            <consortium name="EnsemblMetazoa"/>
        </authorList>
    </citation>
    <scope>IDENTIFICATION</scope>
    <source>
        <strain evidence="2">Foshan</strain>
    </source>
</reference>
<dbReference type="SUPFAM" id="SSF53098">
    <property type="entry name" value="Ribonuclease H-like"/>
    <property type="match status" value="1"/>
</dbReference>
<dbReference type="EnsemblMetazoa" id="AALFPA23_024275.R36209">
    <property type="protein sequence ID" value="AALFPA23_024275.P36209"/>
    <property type="gene ID" value="AALFPA23_024275"/>
</dbReference>
<dbReference type="InterPro" id="IPR036397">
    <property type="entry name" value="RNaseH_sf"/>
</dbReference>
<dbReference type="InterPro" id="IPR012337">
    <property type="entry name" value="RNaseH-like_sf"/>
</dbReference>
<dbReference type="Pfam" id="PF05380">
    <property type="entry name" value="Peptidase_A17"/>
    <property type="match status" value="1"/>
</dbReference>
<dbReference type="GeneID" id="134289467"/>
<dbReference type="PANTHER" id="PTHR47331">
    <property type="entry name" value="PHD-TYPE DOMAIN-CONTAINING PROTEIN"/>
    <property type="match status" value="1"/>
</dbReference>
<dbReference type="Gene3D" id="3.30.420.10">
    <property type="entry name" value="Ribonuclease H-like superfamily/Ribonuclease H"/>
    <property type="match status" value="1"/>
</dbReference>
<feature type="domain" description="DUF5641" evidence="1">
    <location>
        <begin position="689"/>
        <end position="780"/>
    </location>
</feature>
<organism evidence="2 3">
    <name type="scientific">Aedes albopictus</name>
    <name type="common">Asian tiger mosquito</name>
    <name type="synonym">Stegomyia albopicta</name>
    <dbReference type="NCBI Taxonomy" id="7160"/>
    <lineage>
        <taxon>Eukaryota</taxon>
        <taxon>Metazoa</taxon>
        <taxon>Ecdysozoa</taxon>
        <taxon>Arthropoda</taxon>
        <taxon>Hexapoda</taxon>
        <taxon>Insecta</taxon>
        <taxon>Pterygota</taxon>
        <taxon>Neoptera</taxon>
        <taxon>Endopterygota</taxon>
        <taxon>Diptera</taxon>
        <taxon>Nematocera</taxon>
        <taxon>Culicoidea</taxon>
        <taxon>Culicidae</taxon>
        <taxon>Culicinae</taxon>
        <taxon>Aedini</taxon>
        <taxon>Aedes</taxon>
        <taxon>Stegomyia</taxon>
    </lineage>
</organism>